<protein>
    <submittedName>
        <fullName evidence="2">Uncharacterized protein</fullName>
    </submittedName>
</protein>
<dbReference type="Proteomes" id="UP000228777">
    <property type="component" value="Unassembled WGS sequence"/>
</dbReference>
<organism evidence="2 3">
    <name type="scientific">bacterium (Candidatus Gribaldobacteria) CG07_land_8_20_14_0_80_33_18</name>
    <dbReference type="NCBI Taxonomy" id="2014272"/>
    <lineage>
        <taxon>Bacteria</taxon>
        <taxon>Candidatus Gribaldobacteria</taxon>
    </lineage>
</organism>
<gene>
    <name evidence="2" type="ORF">COS93_00060</name>
</gene>
<dbReference type="EMBL" id="PEWP01000004">
    <property type="protein sequence ID" value="PIU47309.1"/>
    <property type="molecule type" value="Genomic_DNA"/>
</dbReference>
<comment type="caution">
    <text evidence="2">The sequence shown here is derived from an EMBL/GenBank/DDBJ whole genome shotgun (WGS) entry which is preliminary data.</text>
</comment>
<feature type="coiled-coil region" evidence="1">
    <location>
        <begin position="67"/>
        <end position="108"/>
    </location>
</feature>
<dbReference type="InterPro" id="IPR023346">
    <property type="entry name" value="Lysozyme-like_dom_sf"/>
</dbReference>
<dbReference type="Gene3D" id="1.10.530.10">
    <property type="match status" value="1"/>
</dbReference>
<name>A0A2M6Z4G6_9BACT</name>
<proteinExistence type="predicted"/>
<accession>A0A2M6Z4G6</accession>
<dbReference type="Gene3D" id="6.10.250.3150">
    <property type="match status" value="1"/>
</dbReference>
<reference evidence="3" key="1">
    <citation type="submission" date="2017-09" db="EMBL/GenBank/DDBJ databases">
        <title>Depth-based differentiation of microbial function through sediment-hosted aquifers and enrichment of novel symbionts in the deep terrestrial subsurface.</title>
        <authorList>
            <person name="Probst A.J."/>
            <person name="Ladd B."/>
            <person name="Jarett J.K."/>
            <person name="Geller-Mcgrath D.E."/>
            <person name="Sieber C.M.K."/>
            <person name="Emerson J.B."/>
            <person name="Anantharaman K."/>
            <person name="Thomas B.C."/>
            <person name="Malmstrom R."/>
            <person name="Stieglmeier M."/>
            <person name="Klingl A."/>
            <person name="Woyke T."/>
            <person name="Ryan C.M."/>
            <person name="Banfield J.F."/>
        </authorList>
    </citation>
    <scope>NUCLEOTIDE SEQUENCE [LARGE SCALE GENOMIC DNA]</scope>
</reference>
<feature type="coiled-coil region" evidence="1">
    <location>
        <begin position="179"/>
        <end position="213"/>
    </location>
</feature>
<sequence>MFSYFSKLFFIFIFIIGLVWAFLIFATPVYSGTSYNLEEICKSDQTVDNECQKLSKQDCRVLLENCLKYYEAESEEFQKNVTQKQAEKKTLQNQIYILENKIKQLDSQIYQSNLIIKDLKLQILDTQDSIDKTSLKIKEIKGNLTNILQLSYENDKKSYLEIFLAEEKISDFFNELMALESLNSKTQELLGKIKGLKSDLENQKDLMVGEKDESEKAVILQELQKKEQQGIQKEKGVILEKTKGEETLYQNYLAQSKKKAAEIRARIFELIGVPKAPTFGEAYEIAKYIKSVTGVRPALLLAVMTQESNIGKNVGQCYLKNPETGSGIVVYNSREISRVMNPQRDIPYFLEITKELGRDSYNTPVSCPMSFGWGGAMGPAQFIPDTWANPKYGYGQKVKEVTGKPADPWNIKDAFLAAGLYLRDLGASQDEFKAVMRYFSGYSWSKWEEFYGRSVLSIASQYEEDIKQIEGL</sequence>
<dbReference type="SUPFAM" id="SSF53955">
    <property type="entry name" value="Lysozyme-like"/>
    <property type="match status" value="1"/>
</dbReference>
<evidence type="ECO:0000256" key="1">
    <source>
        <dbReference type="SAM" id="Coils"/>
    </source>
</evidence>
<keyword evidence="1" id="KW-0175">Coiled coil</keyword>
<evidence type="ECO:0000313" key="3">
    <source>
        <dbReference type="Proteomes" id="UP000228777"/>
    </source>
</evidence>
<evidence type="ECO:0000313" key="2">
    <source>
        <dbReference type="EMBL" id="PIU47309.1"/>
    </source>
</evidence>
<dbReference type="AlphaFoldDB" id="A0A2M6Z4G6"/>